<dbReference type="AlphaFoldDB" id="A0A261RCV0"/>
<keyword evidence="4" id="KW-1185">Reference proteome</keyword>
<feature type="compositionally biased region" description="Basic and acidic residues" evidence="1">
    <location>
        <begin position="87"/>
        <end position="96"/>
    </location>
</feature>
<evidence type="ECO:0000313" key="4">
    <source>
        <dbReference type="Proteomes" id="UP000216947"/>
    </source>
</evidence>
<protein>
    <recommendedName>
        <fullName evidence="2">BON domain-containing protein</fullName>
    </recommendedName>
</protein>
<feature type="compositionally biased region" description="Basic and acidic residues" evidence="1">
    <location>
        <begin position="14"/>
        <end position="37"/>
    </location>
</feature>
<gene>
    <name evidence="3" type="ORF">CAL19_08255</name>
</gene>
<organism evidence="3 4">
    <name type="scientific">Bordetella genomosp. 7</name>
    <dbReference type="NCBI Taxonomy" id="1416805"/>
    <lineage>
        <taxon>Bacteria</taxon>
        <taxon>Pseudomonadati</taxon>
        <taxon>Pseudomonadota</taxon>
        <taxon>Betaproteobacteria</taxon>
        <taxon>Burkholderiales</taxon>
        <taxon>Alcaligenaceae</taxon>
        <taxon>Bordetella</taxon>
    </lineage>
</organism>
<feature type="compositionally biased region" description="Basic and acidic residues" evidence="1">
    <location>
        <begin position="49"/>
        <end position="60"/>
    </location>
</feature>
<evidence type="ECO:0000256" key="1">
    <source>
        <dbReference type="SAM" id="MobiDB-lite"/>
    </source>
</evidence>
<dbReference type="RefSeq" id="WP_094796528.1">
    <property type="nucleotide sequence ID" value="NZ_NEVK01000004.1"/>
</dbReference>
<dbReference type="Proteomes" id="UP000216947">
    <property type="component" value="Unassembled WGS sequence"/>
</dbReference>
<dbReference type="EMBL" id="NEVK01000004">
    <property type="protein sequence ID" value="OZI22512.1"/>
    <property type="molecule type" value="Genomic_DNA"/>
</dbReference>
<name>A0A261RCV0_9BORD</name>
<accession>A0A261RCV0</accession>
<dbReference type="PROSITE" id="PS50914">
    <property type="entry name" value="BON"/>
    <property type="match status" value="1"/>
</dbReference>
<sequence length="242" mass="27546">MKHSKRPDPQYYGGDDRRPDHGHDQDDAHRYRREHYTRQSGRWGAEEPSYGRDYADRPREPVGGGRPNPRGAPYEQGGQYPGTRETGPYERVRSRSADPGQSSYGGFRGEDPGLQRQQLRYGDDEDRYGHDSDARRQWADERRYGSRDPALQRSQRITPKGYVRSDERVREDVCERLSHSGLDVSDVSVQVSDGVVTLEGSVPSRHTKHAVEDCVDDCLGVNDIQNHIRVGGTSHPNDTRMQ</sequence>
<reference evidence="4" key="1">
    <citation type="submission" date="2017-05" db="EMBL/GenBank/DDBJ databases">
        <title>Complete and WGS of Bordetella genogroups.</title>
        <authorList>
            <person name="Spilker T."/>
            <person name="Lipuma J."/>
        </authorList>
    </citation>
    <scope>NUCLEOTIDE SEQUENCE [LARGE SCALE GENOMIC DNA]</scope>
    <source>
        <strain evidence="4">AU18089</strain>
    </source>
</reference>
<dbReference type="InterPro" id="IPR007055">
    <property type="entry name" value="BON_dom"/>
</dbReference>
<feature type="domain" description="BON" evidence="2">
    <location>
        <begin position="165"/>
        <end position="232"/>
    </location>
</feature>
<comment type="caution">
    <text evidence="3">The sequence shown here is derived from an EMBL/GenBank/DDBJ whole genome shotgun (WGS) entry which is preliminary data.</text>
</comment>
<evidence type="ECO:0000313" key="3">
    <source>
        <dbReference type="EMBL" id="OZI22512.1"/>
    </source>
</evidence>
<feature type="region of interest" description="Disordered" evidence="1">
    <location>
        <begin position="1"/>
        <end position="164"/>
    </location>
</feature>
<evidence type="ECO:0000259" key="2">
    <source>
        <dbReference type="PROSITE" id="PS50914"/>
    </source>
</evidence>
<dbReference type="Pfam" id="PF04972">
    <property type="entry name" value="BON"/>
    <property type="match status" value="1"/>
</dbReference>
<dbReference type="Gene3D" id="3.30.1340.30">
    <property type="match status" value="1"/>
</dbReference>
<feature type="compositionally biased region" description="Basic and acidic residues" evidence="1">
    <location>
        <begin position="127"/>
        <end position="146"/>
    </location>
</feature>
<proteinExistence type="predicted"/>